<dbReference type="AlphaFoldDB" id="A0A0K2H2E5"/>
<dbReference type="CDD" id="cd02883">
    <property type="entry name" value="NUDIX_Hydrolase"/>
    <property type="match status" value="1"/>
</dbReference>
<dbReference type="RefSeq" id="WP_082313302.1">
    <property type="nucleotide sequence ID" value="NZ_CP006841.1"/>
</dbReference>
<keyword evidence="8" id="KW-1185">Reference proteome</keyword>
<evidence type="ECO:0000313" key="8">
    <source>
        <dbReference type="Proteomes" id="UP000058446"/>
    </source>
</evidence>
<dbReference type="STRING" id="1408189.CLAC_09385"/>
<feature type="region of interest" description="Disordered" evidence="5">
    <location>
        <begin position="1"/>
        <end position="23"/>
    </location>
</feature>
<dbReference type="InterPro" id="IPR020476">
    <property type="entry name" value="Nudix_hydrolase"/>
</dbReference>
<evidence type="ECO:0000256" key="1">
    <source>
        <dbReference type="ARBA" id="ARBA00001946"/>
    </source>
</evidence>
<dbReference type="Proteomes" id="UP000058446">
    <property type="component" value="Chromosome"/>
</dbReference>
<dbReference type="PRINTS" id="PR00502">
    <property type="entry name" value="NUDIXFAMILY"/>
</dbReference>
<feature type="domain" description="Nudix hydrolase" evidence="6">
    <location>
        <begin position="42"/>
        <end position="172"/>
    </location>
</feature>
<evidence type="ECO:0000256" key="2">
    <source>
        <dbReference type="ARBA" id="ARBA00005582"/>
    </source>
</evidence>
<dbReference type="PATRIC" id="fig|1408189.4.peg.1883"/>
<dbReference type="OrthoDB" id="4247482at2"/>
<sequence length="184" mass="20761">MDGNNRNGARGQDTSLPRDQWGRLTGRLEPYGKAALDFWPAADGWVCNCVVIRQGRVLLLQRDPEGFLGGQWDLPGGKLDPGEEPDEAARRELREEAGLEAAEVVELAHYSNPDVQGDDFRFHTVTYRAVESDDTAAVRLSDEHPNFCWATREQFDELPVVWYIRRVLADVDWGTINTHHGESD</sequence>
<reference evidence="7 8" key="1">
    <citation type="submission" date="2013-10" db="EMBL/GenBank/DDBJ databases">
        <title>Complete genome sequence of Corynebacterium lactis DSM 45799(T), isolated from raw cow milk.</title>
        <authorList>
            <person name="Ruckert C."/>
            <person name="Albersmeier A."/>
            <person name="Lipski A."/>
            <person name="Kalinowski J."/>
        </authorList>
    </citation>
    <scope>NUCLEOTIDE SEQUENCE [LARGE SCALE GENOMIC DNA]</scope>
    <source>
        <strain evidence="7 8">RW2-5</strain>
    </source>
</reference>
<evidence type="ECO:0000313" key="7">
    <source>
        <dbReference type="EMBL" id="ALA67876.1"/>
    </source>
</evidence>
<dbReference type="InterPro" id="IPR000086">
    <property type="entry name" value="NUDIX_hydrolase_dom"/>
</dbReference>
<keyword evidence="3 4" id="KW-0378">Hydrolase</keyword>
<accession>A0A0K2H2E5</accession>
<dbReference type="GO" id="GO:0016787">
    <property type="term" value="F:hydrolase activity"/>
    <property type="evidence" value="ECO:0007669"/>
    <property type="project" value="UniProtKB-KW"/>
</dbReference>
<dbReference type="InterPro" id="IPR015797">
    <property type="entry name" value="NUDIX_hydrolase-like_dom_sf"/>
</dbReference>
<evidence type="ECO:0000256" key="3">
    <source>
        <dbReference type="ARBA" id="ARBA00022801"/>
    </source>
</evidence>
<organism evidence="7 8">
    <name type="scientific">Corynebacterium lactis RW2-5</name>
    <dbReference type="NCBI Taxonomy" id="1408189"/>
    <lineage>
        <taxon>Bacteria</taxon>
        <taxon>Bacillati</taxon>
        <taxon>Actinomycetota</taxon>
        <taxon>Actinomycetes</taxon>
        <taxon>Mycobacteriales</taxon>
        <taxon>Corynebacteriaceae</taxon>
        <taxon>Corynebacterium</taxon>
    </lineage>
</organism>
<dbReference type="SUPFAM" id="SSF55811">
    <property type="entry name" value="Nudix"/>
    <property type="match status" value="1"/>
</dbReference>
<dbReference type="PROSITE" id="PS00893">
    <property type="entry name" value="NUDIX_BOX"/>
    <property type="match status" value="1"/>
</dbReference>
<dbReference type="PANTHER" id="PTHR43046:SF2">
    <property type="entry name" value="8-OXO-DGTP DIPHOSPHATASE-RELATED"/>
    <property type="match status" value="1"/>
</dbReference>
<evidence type="ECO:0000256" key="4">
    <source>
        <dbReference type="RuleBase" id="RU003476"/>
    </source>
</evidence>
<proteinExistence type="inferred from homology"/>
<gene>
    <name evidence="7" type="ORF">CLAC_09385</name>
</gene>
<protein>
    <submittedName>
        <fullName evidence="7">7,8-dihydro-8-oxoguanine triphosphatase</fullName>
    </submittedName>
</protein>
<name>A0A0K2H2E5_9CORY</name>
<comment type="similarity">
    <text evidence="2 4">Belongs to the Nudix hydrolase family.</text>
</comment>
<evidence type="ECO:0000256" key="5">
    <source>
        <dbReference type="SAM" id="MobiDB-lite"/>
    </source>
</evidence>
<comment type="cofactor">
    <cofactor evidence="1">
        <name>Mg(2+)</name>
        <dbReference type="ChEBI" id="CHEBI:18420"/>
    </cofactor>
</comment>
<feature type="compositionally biased region" description="Polar residues" evidence="5">
    <location>
        <begin position="1"/>
        <end position="17"/>
    </location>
</feature>
<evidence type="ECO:0000259" key="6">
    <source>
        <dbReference type="PROSITE" id="PS51462"/>
    </source>
</evidence>
<dbReference type="KEGG" id="clw:CLAC_09385"/>
<dbReference type="InterPro" id="IPR020084">
    <property type="entry name" value="NUDIX_hydrolase_CS"/>
</dbReference>
<dbReference type="Pfam" id="PF00293">
    <property type="entry name" value="NUDIX"/>
    <property type="match status" value="1"/>
</dbReference>
<dbReference type="Gene3D" id="3.90.79.10">
    <property type="entry name" value="Nucleoside Triphosphate Pyrophosphohydrolase"/>
    <property type="match status" value="1"/>
</dbReference>
<dbReference type="EMBL" id="CP006841">
    <property type="protein sequence ID" value="ALA67876.1"/>
    <property type="molecule type" value="Genomic_DNA"/>
</dbReference>
<dbReference type="PANTHER" id="PTHR43046">
    <property type="entry name" value="GDP-MANNOSE MANNOSYL HYDROLASE"/>
    <property type="match status" value="1"/>
</dbReference>
<dbReference type="PROSITE" id="PS51462">
    <property type="entry name" value="NUDIX"/>
    <property type="match status" value="1"/>
</dbReference>